<feature type="non-terminal residue" evidence="1">
    <location>
        <position position="1"/>
    </location>
</feature>
<keyword evidence="2" id="KW-1185">Reference proteome</keyword>
<evidence type="ECO:0000313" key="2">
    <source>
        <dbReference type="Proteomes" id="UP000265520"/>
    </source>
</evidence>
<proteinExistence type="predicted"/>
<organism evidence="1 2">
    <name type="scientific">Trifolium medium</name>
    <dbReference type="NCBI Taxonomy" id="97028"/>
    <lineage>
        <taxon>Eukaryota</taxon>
        <taxon>Viridiplantae</taxon>
        <taxon>Streptophyta</taxon>
        <taxon>Embryophyta</taxon>
        <taxon>Tracheophyta</taxon>
        <taxon>Spermatophyta</taxon>
        <taxon>Magnoliopsida</taxon>
        <taxon>eudicotyledons</taxon>
        <taxon>Gunneridae</taxon>
        <taxon>Pentapetalae</taxon>
        <taxon>rosids</taxon>
        <taxon>fabids</taxon>
        <taxon>Fabales</taxon>
        <taxon>Fabaceae</taxon>
        <taxon>Papilionoideae</taxon>
        <taxon>50 kb inversion clade</taxon>
        <taxon>NPAAA clade</taxon>
        <taxon>Hologalegina</taxon>
        <taxon>IRL clade</taxon>
        <taxon>Trifolieae</taxon>
        <taxon>Trifolium</taxon>
    </lineage>
</organism>
<protein>
    <submittedName>
        <fullName evidence="1">Uncharacterized protein</fullName>
    </submittedName>
</protein>
<sequence length="31" mass="3661">DIRMLTKDDFSGQAWKCYWQLQSEGFSLLHG</sequence>
<name>A0A392U4W3_9FABA</name>
<dbReference type="Proteomes" id="UP000265520">
    <property type="component" value="Unassembled WGS sequence"/>
</dbReference>
<accession>A0A392U4W3</accession>
<dbReference type="EMBL" id="LXQA010730998">
    <property type="protein sequence ID" value="MCI68128.1"/>
    <property type="molecule type" value="Genomic_DNA"/>
</dbReference>
<evidence type="ECO:0000313" key="1">
    <source>
        <dbReference type="EMBL" id="MCI68128.1"/>
    </source>
</evidence>
<dbReference type="AlphaFoldDB" id="A0A392U4W3"/>
<reference evidence="1 2" key="1">
    <citation type="journal article" date="2018" name="Front. Plant Sci.">
        <title>Red Clover (Trifolium pratense) and Zigzag Clover (T. medium) - A Picture of Genomic Similarities and Differences.</title>
        <authorList>
            <person name="Dluhosova J."/>
            <person name="Istvanek J."/>
            <person name="Nedelnik J."/>
            <person name="Repkova J."/>
        </authorList>
    </citation>
    <scope>NUCLEOTIDE SEQUENCE [LARGE SCALE GENOMIC DNA]</scope>
    <source>
        <strain evidence="2">cv. 10/8</strain>
        <tissue evidence="1">Leaf</tissue>
    </source>
</reference>
<comment type="caution">
    <text evidence="1">The sequence shown here is derived from an EMBL/GenBank/DDBJ whole genome shotgun (WGS) entry which is preliminary data.</text>
</comment>